<dbReference type="Gene3D" id="3.90.700.10">
    <property type="entry name" value="Succinate dehydrogenase/fumarate reductase flavoprotein, catalytic domain"/>
    <property type="match status" value="1"/>
</dbReference>
<accession>A0A3M0BWG9</accession>
<organism evidence="6 7">
    <name type="scientific">Eilatimonas milleporae</name>
    <dbReference type="NCBI Taxonomy" id="911205"/>
    <lineage>
        <taxon>Bacteria</taxon>
        <taxon>Pseudomonadati</taxon>
        <taxon>Pseudomonadota</taxon>
        <taxon>Alphaproteobacteria</taxon>
        <taxon>Kordiimonadales</taxon>
        <taxon>Kordiimonadaceae</taxon>
        <taxon>Eilatimonas</taxon>
    </lineage>
</organism>
<feature type="domain" description="FAD-dependent oxidoreductase 2 FAD-binding" evidence="5">
    <location>
        <begin position="17"/>
        <end position="437"/>
    </location>
</feature>
<dbReference type="PANTHER" id="PTHR43400">
    <property type="entry name" value="FUMARATE REDUCTASE"/>
    <property type="match status" value="1"/>
</dbReference>
<evidence type="ECO:0000256" key="2">
    <source>
        <dbReference type="ARBA" id="ARBA00022630"/>
    </source>
</evidence>
<dbReference type="InterPro" id="IPR027477">
    <property type="entry name" value="Succ_DH/fumarate_Rdtase_cat_sf"/>
</dbReference>
<dbReference type="InParanoid" id="A0A3M0BWG9"/>
<dbReference type="AlphaFoldDB" id="A0A3M0BWG9"/>
<dbReference type="GO" id="GO:0008202">
    <property type="term" value="P:steroid metabolic process"/>
    <property type="evidence" value="ECO:0007669"/>
    <property type="project" value="UniProtKB-ARBA"/>
</dbReference>
<keyword evidence="4" id="KW-0560">Oxidoreductase</keyword>
<dbReference type="PANTHER" id="PTHR43400:SF10">
    <property type="entry name" value="3-OXOSTEROID 1-DEHYDROGENASE"/>
    <property type="match status" value="1"/>
</dbReference>
<dbReference type="InterPro" id="IPR003953">
    <property type="entry name" value="FAD-dep_OxRdtase_2_FAD-bd"/>
</dbReference>
<keyword evidence="3" id="KW-0274">FAD</keyword>
<dbReference type="GO" id="GO:0016491">
    <property type="term" value="F:oxidoreductase activity"/>
    <property type="evidence" value="ECO:0007669"/>
    <property type="project" value="UniProtKB-KW"/>
</dbReference>
<evidence type="ECO:0000313" key="6">
    <source>
        <dbReference type="EMBL" id="RMB01941.1"/>
    </source>
</evidence>
<dbReference type="OrthoDB" id="3178130at2"/>
<dbReference type="EMBL" id="REFR01000015">
    <property type="protein sequence ID" value="RMB01941.1"/>
    <property type="molecule type" value="Genomic_DNA"/>
</dbReference>
<sequence length="477" mass="50771">MRVEEQPASSFDYAFPVVVVGGGGCGLSAALAARDQGTDVLVIEQDNRLLGTTSMSTGLIPAAGTKEQTDAGIEDSPELFASDILRKTNGETDPEIAAHLARESADTVAWLRDRHDVALSLLTDFLYPGHSAMRMYGMPNRSGEELMGALELAAQKAGVDFLTDARVETLFHDGQRITGVGIERPDGSTEQLGCHALVLACCGFAGNRQMVADLIPELKHATFHGHPGNRGHAVKWAEKLGVKLADMRAYQGHGGLAYGQGVPILWPLIMEGGYQVNRLGQRFSNEAAGYSEQAVKVLDQPGHVAWMIFDRKRYDLMMKFDDFRQAVSSGAVAQADSLGALANILNIDPYALGKTNMHVDRLRGSDDADSFGRRFFGTLPLVAPYYGAKVTGALFHTQGGIVVDRHARAISLDGTVKPNLYAGGGAARGISGSGASGYMAGNGLLTATSFGKLAGRHAGRHFAVQACSPGENSHENM</sequence>
<dbReference type="InterPro" id="IPR036188">
    <property type="entry name" value="FAD/NAD-bd_sf"/>
</dbReference>
<name>A0A3M0BWG9_9PROT</name>
<evidence type="ECO:0000256" key="3">
    <source>
        <dbReference type="ARBA" id="ARBA00022827"/>
    </source>
</evidence>
<dbReference type="Gene3D" id="3.50.50.60">
    <property type="entry name" value="FAD/NAD(P)-binding domain"/>
    <property type="match status" value="1"/>
</dbReference>
<gene>
    <name evidence="6" type="ORF">BXY39_3449</name>
</gene>
<comment type="caution">
    <text evidence="6">The sequence shown here is derived from an EMBL/GenBank/DDBJ whole genome shotgun (WGS) entry which is preliminary data.</text>
</comment>
<keyword evidence="2" id="KW-0285">Flavoprotein</keyword>
<proteinExistence type="predicted"/>
<reference evidence="6 7" key="1">
    <citation type="submission" date="2018-10" db="EMBL/GenBank/DDBJ databases">
        <title>Genomic Encyclopedia of Archaeal and Bacterial Type Strains, Phase II (KMG-II): from individual species to whole genera.</title>
        <authorList>
            <person name="Goeker M."/>
        </authorList>
    </citation>
    <scope>NUCLEOTIDE SEQUENCE [LARGE SCALE GENOMIC DNA]</scope>
    <source>
        <strain evidence="6 7">DSM 25217</strain>
    </source>
</reference>
<dbReference type="Proteomes" id="UP000271227">
    <property type="component" value="Unassembled WGS sequence"/>
</dbReference>
<evidence type="ECO:0000259" key="5">
    <source>
        <dbReference type="Pfam" id="PF00890"/>
    </source>
</evidence>
<dbReference type="PROSITE" id="PS51257">
    <property type="entry name" value="PROKAR_LIPOPROTEIN"/>
    <property type="match status" value="1"/>
</dbReference>
<evidence type="ECO:0000256" key="4">
    <source>
        <dbReference type="ARBA" id="ARBA00023002"/>
    </source>
</evidence>
<comment type="cofactor">
    <cofactor evidence="1">
        <name>FAD</name>
        <dbReference type="ChEBI" id="CHEBI:57692"/>
    </cofactor>
</comment>
<keyword evidence="7" id="KW-1185">Reference proteome</keyword>
<dbReference type="SUPFAM" id="SSF56425">
    <property type="entry name" value="Succinate dehydrogenase/fumarate reductase flavoprotein, catalytic domain"/>
    <property type="match status" value="1"/>
</dbReference>
<protein>
    <submittedName>
        <fullName evidence="6">Fumarate reductase flavoprotein subunit</fullName>
    </submittedName>
</protein>
<dbReference type="RefSeq" id="WP_121940084.1">
    <property type="nucleotide sequence ID" value="NZ_REFR01000015.1"/>
</dbReference>
<evidence type="ECO:0000313" key="7">
    <source>
        <dbReference type="Proteomes" id="UP000271227"/>
    </source>
</evidence>
<dbReference type="SUPFAM" id="SSF51905">
    <property type="entry name" value="FAD/NAD(P)-binding domain"/>
    <property type="match status" value="1"/>
</dbReference>
<evidence type="ECO:0000256" key="1">
    <source>
        <dbReference type="ARBA" id="ARBA00001974"/>
    </source>
</evidence>
<dbReference type="Pfam" id="PF00890">
    <property type="entry name" value="FAD_binding_2"/>
    <property type="match status" value="1"/>
</dbReference>
<dbReference type="InterPro" id="IPR050315">
    <property type="entry name" value="FAD-oxidoreductase_2"/>
</dbReference>